<dbReference type="InterPro" id="IPR008278">
    <property type="entry name" value="4-PPantetheinyl_Trfase_dom"/>
</dbReference>
<evidence type="ECO:0000313" key="5">
    <source>
        <dbReference type="Proteomes" id="UP000812966"/>
    </source>
</evidence>
<protein>
    <recommendedName>
        <fullName evidence="3">4'-phosphopantetheinyl transferase domain-containing protein</fullName>
    </recommendedName>
</protein>
<dbReference type="SUPFAM" id="SSF56214">
    <property type="entry name" value="4'-phosphopantetheinyl transferase"/>
    <property type="match status" value="2"/>
</dbReference>
<dbReference type="GO" id="GO:0000287">
    <property type="term" value="F:magnesium ion binding"/>
    <property type="evidence" value="ECO:0007669"/>
    <property type="project" value="InterPro"/>
</dbReference>
<dbReference type="Pfam" id="PF01648">
    <property type="entry name" value="ACPS"/>
    <property type="match status" value="1"/>
</dbReference>
<name>A0A8K0JR71_9TREE</name>
<gene>
    <name evidence="4" type="ORF">FFLO_03356</name>
</gene>
<feature type="compositionally biased region" description="Low complexity" evidence="2">
    <location>
        <begin position="145"/>
        <end position="177"/>
    </location>
</feature>
<dbReference type="Gene3D" id="3.90.470.20">
    <property type="entry name" value="4'-phosphopantetheinyl transferase domain"/>
    <property type="match status" value="1"/>
</dbReference>
<feature type="compositionally biased region" description="Low complexity" evidence="2">
    <location>
        <begin position="112"/>
        <end position="137"/>
    </location>
</feature>
<comment type="caution">
    <text evidence="4">The sequence shown here is derived from an EMBL/GenBank/DDBJ whole genome shotgun (WGS) entry which is preliminary data.</text>
</comment>
<dbReference type="Proteomes" id="UP000812966">
    <property type="component" value="Unassembled WGS sequence"/>
</dbReference>
<feature type="region of interest" description="Disordered" evidence="2">
    <location>
        <begin position="240"/>
        <end position="271"/>
    </location>
</feature>
<feature type="domain" description="4'-phosphopantetheinyl transferase" evidence="3">
    <location>
        <begin position="4"/>
        <end position="123"/>
    </location>
</feature>
<organism evidence="4 5">
    <name type="scientific">Filobasidium floriforme</name>
    <dbReference type="NCBI Taxonomy" id="5210"/>
    <lineage>
        <taxon>Eukaryota</taxon>
        <taxon>Fungi</taxon>
        <taxon>Dikarya</taxon>
        <taxon>Basidiomycota</taxon>
        <taxon>Agaricomycotina</taxon>
        <taxon>Tremellomycetes</taxon>
        <taxon>Filobasidiales</taxon>
        <taxon>Filobasidiaceae</taxon>
        <taxon>Filobasidium</taxon>
    </lineage>
</organism>
<proteinExistence type="inferred from homology"/>
<dbReference type="HAMAP" id="MF_00101">
    <property type="entry name" value="AcpS"/>
    <property type="match status" value="1"/>
</dbReference>
<dbReference type="InterPro" id="IPR037143">
    <property type="entry name" value="4-PPantetheinyl_Trfase_dom_sf"/>
</dbReference>
<evidence type="ECO:0000256" key="2">
    <source>
        <dbReference type="SAM" id="MobiDB-lite"/>
    </source>
</evidence>
<feature type="region of interest" description="Disordered" evidence="2">
    <location>
        <begin position="112"/>
        <end position="177"/>
    </location>
</feature>
<keyword evidence="5" id="KW-1185">Reference proteome</keyword>
<feature type="compositionally biased region" description="Gly residues" evidence="2">
    <location>
        <begin position="243"/>
        <end position="257"/>
    </location>
</feature>
<keyword evidence="1" id="KW-0808">Transferase</keyword>
<dbReference type="GO" id="GO:0006633">
    <property type="term" value="P:fatty acid biosynthetic process"/>
    <property type="evidence" value="ECO:0007669"/>
    <property type="project" value="InterPro"/>
</dbReference>
<dbReference type="OrthoDB" id="15433at2759"/>
<dbReference type="EMBL" id="JABELV010000061">
    <property type="protein sequence ID" value="KAG7544243.1"/>
    <property type="molecule type" value="Genomic_DNA"/>
</dbReference>
<sequence>MIVGIGTDLLHIPRIKALIAKRGAPTLARRILSPRELTEFKALIRGKLDKAEAQQAEKNGNKENVERTSFRTVLKGLNRNIENDAVTRFLASRWAAKEAAYKALYPLYVTPSSPSSSQPSSASSASPSSSSYTSNSSLKPFDVLPTRTPSSPSTTSSSSASRTPTPGTSDPSTPLTPNLNWKSVDLHYINSKPHLRYTYGYGQRNDLERDSHERKIRMPRLFVSLSHDGDYVSAVVIAEEEGGGSGSGGSGKSGSGSGKAEKGGVVVTEYR</sequence>
<reference evidence="4" key="1">
    <citation type="submission" date="2020-04" db="EMBL/GenBank/DDBJ databases">
        <title>Analysis of mating type loci in Filobasidium floriforme.</title>
        <authorList>
            <person name="Nowrousian M."/>
        </authorList>
    </citation>
    <scope>NUCLEOTIDE SEQUENCE</scope>
    <source>
        <strain evidence="4">CBS 6242</strain>
    </source>
</reference>
<dbReference type="AlphaFoldDB" id="A0A8K0JR71"/>
<evidence type="ECO:0000313" key="4">
    <source>
        <dbReference type="EMBL" id="KAG7544243.1"/>
    </source>
</evidence>
<dbReference type="GO" id="GO:0008897">
    <property type="term" value="F:holo-[acyl-carrier-protein] synthase activity"/>
    <property type="evidence" value="ECO:0007669"/>
    <property type="project" value="InterPro"/>
</dbReference>
<evidence type="ECO:0000256" key="1">
    <source>
        <dbReference type="ARBA" id="ARBA00022679"/>
    </source>
</evidence>
<accession>A0A8K0JR71</accession>
<evidence type="ECO:0000259" key="3">
    <source>
        <dbReference type="Pfam" id="PF01648"/>
    </source>
</evidence>
<dbReference type="InterPro" id="IPR002582">
    <property type="entry name" value="ACPS"/>
</dbReference>